<protein>
    <submittedName>
        <fullName evidence="4">Response regulator receiver protein</fullName>
    </submittedName>
</protein>
<dbReference type="RefSeq" id="WP_013254806.1">
    <property type="nucleotide sequence ID" value="NC_014364.1"/>
</dbReference>
<dbReference type="eggNOG" id="COG0745">
    <property type="taxonomic scope" value="Bacteria"/>
</dbReference>
<proteinExistence type="predicted"/>
<dbReference type="GO" id="GO:0000160">
    <property type="term" value="P:phosphorelay signal transduction system"/>
    <property type="evidence" value="ECO:0007669"/>
    <property type="project" value="InterPro"/>
</dbReference>
<dbReference type="STRING" id="573413.Spirs_2227"/>
<dbReference type="PANTHER" id="PTHR44591">
    <property type="entry name" value="STRESS RESPONSE REGULATOR PROTEIN 1"/>
    <property type="match status" value="1"/>
</dbReference>
<keyword evidence="1 2" id="KW-0597">Phosphoprotein</keyword>
<gene>
    <name evidence="4" type="ordered locus">Spirs_2227</name>
</gene>
<dbReference type="Gene3D" id="3.40.50.2300">
    <property type="match status" value="1"/>
</dbReference>
<dbReference type="Proteomes" id="UP000002318">
    <property type="component" value="Chromosome"/>
</dbReference>
<dbReference type="InterPro" id="IPR050595">
    <property type="entry name" value="Bact_response_regulator"/>
</dbReference>
<evidence type="ECO:0000313" key="5">
    <source>
        <dbReference type="Proteomes" id="UP000002318"/>
    </source>
</evidence>
<dbReference type="AlphaFoldDB" id="E1R716"/>
<evidence type="ECO:0000256" key="1">
    <source>
        <dbReference type="ARBA" id="ARBA00022553"/>
    </source>
</evidence>
<dbReference type="HOGENOM" id="CLU_000445_69_8_12"/>
<dbReference type="InterPro" id="IPR011006">
    <property type="entry name" value="CheY-like_superfamily"/>
</dbReference>
<dbReference type="KEGG" id="ssm:Spirs_2227"/>
<dbReference type="SMART" id="SM00448">
    <property type="entry name" value="REC"/>
    <property type="match status" value="1"/>
</dbReference>
<dbReference type="InterPro" id="IPR001789">
    <property type="entry name" value="Sig_transdc_resp-reg_receiver"/>
</dbReference>
<feature type="modified residue" description="4-aspartylphosphate" evidence="2">
    <location>
        <position position="52"/>
    </location>
</feature>
<dbReference type="PANTHER" id="PTHR44591:SF23">
    <property type="entry name" value="CHEY SUBFAMILY"/>
    <property type="match status" value="1"/>
</dbReference>
<dbReference type="Pfam" id="PF00072">
    <property type="entry name" value="Response_reg"/>
    <property type="match status" value="1"/>
</dbReference>
<dbReference type="PROSITE" id="PS50110">
    <property type="entry name" value="RESPONSE_REGULATORY"/>
    <property type="match status" value="1"/>
</dbReference>
<reference evidence="4 5" key="1">
    <citation type="journal article" date="2010" name="Stand. Genomic Sci.">
        <title>Complete genome sequence of Spirochaeta smaragdinae type strain (SEBR 4228).</title>
        <authorList>
            <person name="Mavromatis K."/>
            <person name="Yasawong M."/>
            <person name="Chertkov O."/>
            <person name="Lapidus A."/>
            <person name="Lucas S."/>
            <person name="Nolan M."/>
            <person name="Del Rio T.G."/>
            <person name="Tice H."/>
            <person name="Cheng J.F."/>
            <person name="Pitluck S."/>
            <person name="Liolios K."/>
            <person name="Ivanova N."/>
            <person name="Tapia R."/>
            <person name="Han C."/>
            <person name="Bruce D."/>
            <person name="Goodwin L."/>
            <person name="Pati A."/>
            <person name="Chen A."/>
            <person name="Palaniappan K."/>
            <person name="Land M."/>
            <person name="Hauser L."/>
            <person name="Chang Y.J."/>
            <person name="Jeffries C.D."/>
            <person name="Detter J.C."/>
            <person name="Rohde M."/>
            <person name="Brambilla E."/>
            <person name="Spring S."/>
            <person name="Goker M."/>
            <person name="Sikorski J."/>
            <person name="Woyke T."/>
            <person name="Bristow J."/>
            <person name="Eisen J.A."/>
            <person name="Markowitz V."/>
            <person name="Hugenholtz P."/>
            <person name="Klenk H.P."/>
            <person name="Kyrpides N.C."/>
        </authorList>
    </citation>
    <scope>NUCLEOTIDE SEQUENCE [LARGE SCALE GENOMIC DNA]</scope>
    <source>
        <strain evidence="5">DSM 11293 / JCM 15392 / SEBR 4228</strain>
    </source>
</reference>
<keyword evidence="5" id="KW-1185">Reference proteome</keyword>
<evidence type="ECO:0000256" key="2">
    <source>
        <dbReference type="PROSITE-ProRule" id="PRU00169"/>
    </source>
</evidence>
<dbReference type="EMBL" id="CP002116">
    <property type="protein sequence ID" value="ADK81343.1"/>
    <property type="molecule type" value="Genomic_DNA"/>
</dbReference>
<dbReference type="OrthoDB" id="9797769at2"/>
<evidence type="ECO:0000313" key="4">
    <source>
        <dbReference type="EMBL" id="ADK81343.1"/>
    </source>
</evidence>
<evidence type="ECO:0000259" key="3">
    <source>
        <dbReference type="PROSITE" id="PS50110"/>
    </source>
</evidence>
<dbReference type="SUPFAM" id="SSF52172">
    <property type="entry name" value="CheY-like"/>
    <property type="match status" value="1"/>
</dbReference>
<accession>E1R716</accession>
<name>E1R716_SEDSS</name>
<feature type="domain" description="Response regulatory" evidence="3">
    <location>
        <begin position="3"/>
        <end position="120"/>
    </location>
</feature>
<organism evidence="4 5">
    <name type="scientific">Sediminispirochaeta smaragdinae (strain DSM 11293 / JCM 15392 / SEBR 4228)</name>
    <name type="common">Spirochaeta smaragdinae</name>
    <dbReference type="NCBI Taxonomy" id="573413"/>
    <lineage>
        <taxon>Bacteria</taxon>
        <taxon>Pseudomonadati</taxon>
        <taxon>Spirochaetota</taxon>
        <taxon>Spirochaetia</taxon>
        <taxon>Spirochaetales</taxon>
        <taxon>Spirochaetaceae</taxon>
        <taxon>Sediminispirochaeta</taxon>
    </lineage>
</organism>
<sequence length="122" mass="13618">MSTILVIDDNDSYRAMLTMFLTEKEFMVIQADNGKSGWKLLHNQKPNLVILDIVMPDQEGIETLIQLRKEYPRLPVIAISGGGKIGPDNYLKLAKAFGADETFEKPVSNTVLLSAIRTLLEP</sequence>